<name>A0A9W8J970_9AGAR</name>
<dbReference type="GO" id="GO:0006457">
    <property type="term" value="P:protein folding"/>
    <property type="evidence" value="ECO:0007669"/>
    <property type="project" value="TreeGrafter"/>
</dbReference>
<dbReference type="InterPro" id="IPR023393">
    <property type="entry name" value="START-like_dom_sf"/>
</dbReference>
<evidence type="ECO:0000256" key="3">
    <source>
        <dbReference type="SAM" id="Phobius"/>
    </source>
</evidence>
<reference evidence="5" key="1">
    <citation type="submission" date="2022-06" db="EMBL/GenBank/DDBJ databases">
        <title>Genome Sequence of Candolleomyces eurysporus.</title>
        <authorList>
            <person name="Buettner E."/>
        </authorList>
    </citation>
    <scope>NUCLEOTIDE SEQUENCE</scope>
    <source>
        <strain evidence="5">VTCC 930004</strain>
    </source>
</reference>
<keyword evidence="6" id="KW-1185">Reference proteome</keyword>
<dbReference type="Gene3D" id="3.30.530.20">
    <property type="match status" value="1"/>
</dbReference>
<dbReference type="Pfam" id="PF08327">
    <property type="entry name" value="AHSA1"/>
    <property type="match status" value="1"/>
</dbReference>
<dbReference type="InterPro" id="IPR015310">
    <property type="entry name" value="AHSA1-like_N"/>
</dbReference>
<feature type="region of interest" description="Disordered" evidence="2">
    <location>
        <begin position="331"/>
        <end position="363"/>
    </location>
</feature>
<keyword evidence="3" id="KW-0812">Transmembrane</keyword>
<feature type="non-terminal residue" evidence="5">
    <location>
        <position position="402"/>
    </location>
</feature>
<keyword evidence="3" id="KW-0472">Membrane</keyword>
<sequence length="402" mass="42892">MALPPSTANWHWKNKNVTPWAKDWLKRELTTLSVTGDKEGESVSISEVTSVEGDVELGQRKSKLLTIFDCDVRMRWSGTTSTGDEVKGTLSIPEVSHEIICDGLSDFVFNWVLETASNAEVNAIYKLARTQLQSAIETKLSTLPGSIIATHSKDIHISGTSTPVSGTATPTPAAAKAATPLGAKKAAPETTKGVNTTTVTVEPTFQASADDIYSLLTDEKKIPAWTRNAAVSQAKPDTEYSLFGGGVKGKYVSLTPGKEVVQTWILQSPTWPSGHAATLTTTLDQGSDSTKVTFSLAGVPLGMEDEIRRNLEGYYVHGFKSIGYVPISVSRPVHSSSSRSRSSSPRQKRSSKNGAATLQEETLPPPPSLFFPAAIIGTLVLVAALAVPLLTSSSTPIPPRST</sequence>
<evidence type="ECO:0000256" key="2">
    <source>
        <dbReference type="SAM" id="MobiDB-lite"/>
    </source>
</evidence>
<dbReference type="InterPro" id="IPR036338">
    <property type="entry name" value="Aha1"/>
</dbReference>
<feature type="transmembrane region" description="Helical" evidence="3">
    <location>
        <begin position="369"/>
        <end position="390"/>
    </location>
</feature>
<dbReference type="CDD" id="cd08892">
    <property type="entry name" value="SRPBCC_Aha1"/>
    <property type="match status" value="1"/>
</dbReference>
<evidence type="ECO:0000313" key="5">
    <source>
        <dbReference type="EMBL" id="KAJ2930691.1"/>
    </source>
</evidence>
<evidence type="ECO:0000313" key="6">
    <source>
        <dbReference type="Proteomes" id="UP001140091"/>
    </source>
</evidence>
<dbReference type="SUPFAM" id="SSF55961">
    <property type="entry name" value="Bet v1-like"/>
    <property type="match status" value="1"/>
</dbReference>
<dbReference type="GO" id="GO:0051087">
    <property type="term" value="F:protein-folding chaperone binding"/>
    <property type="evidence" value="ECO:0007669"/>
    <property type="project" value="InterPro"/>
</dbReference>
<dbReference type="SUPFAM" id="SSF103111">
    <property type="entry name" value="Activator of Hsp90 ATPase, Aha1"/>
    <property type="match status" value="1"/>
</dbReference>
<comment type="caution">
    <text evidence="5">The sequence shown here is derived from an EMBL/GenBank/DDBJ whole genome shotgun (WGS) entry which is preliminary data.</text>
</comment>
<dbReference type="InterPro" id="IPR013538">
    <property type="entry name" value="ASHA1/2-like_C"/>
</dbReference>
<keyword evidence="3" id="KW-1133">Transmembrane helix</keyword>
<dbReference type="GO" id="GO:0001671">
    <property type="term" value="F:ATPase activator activity"/>
    <property type="evidence" value="ECO:0007669"/>
    <property type="project" value="InterPro"/>
</dbReference>
<dbReference type="EMBL" id="JANBPK010000824">
    <property type="protein sequence ID" value="KAJ2930691.1"/>
    <property type="molecule type" value="Genomic_DNA"/>
</dbReference>
<organism evidence="5 6">
    <name type="scientific">Candolleomyces eurysporus</name>
    <dbReference type="NCBI Taxonomy" id="2828524"/>
    <lineage>
        <taxon>Eukaryota</taxon>
        <taxon>Fungi</taxon>
        <taxon>Dikarya</taxon>
        <taxon>Basidiomycota</taxon>
        <taxon>Agaricomycotina</taxon>
        <taxon>Agaricomycetes</taxon>
        <taxon>Agaricomycetidae</taxon>
        <taxon>Agaricales</taxon>
        <taxon>Agaricineae</taxon>
        <taxon>Psathyrellaceae</taxon>
        <taxon>Candolleomyces</taxon>
    </lineage>
</organism>
<accession>A0A9W8J970</accession>
<proteinExistence type="inferred from homology"/>
<dbReference type="Pfam" id="PF09229">
    <property type="entry name" value="Aha1_N"/>
    <property type="match status" value="1"/>
</dbReference>
<dbReference type="Gene3D" id="3.15.10.20">
    <property type="entry name" value="Activator of Hsp90 ATPase Aha1, N-terminal domain"/>
    <property type="match status" value="1"/>
</dbReference>
<dbReference type="OrthoDB" id="567237at2759"/>
<dbReference type="AlphaFoldDB" id="A0A9W8J970"/>
<dbReference type="PANTHER" id="PTHR13009:SF22">
    <property type="entry name" value="LD43819P"/>
    <property type="match status" value="1"/>
</dbReference>
<gene>
    <name evidence="5" type="ORF">H1R20_g6402</name>
</gene>
<feature type="region of interest" description="Disordered" evidence="2">
    <location>
        <begin position="160"/>
        <end position="192"/>
    </location>
</feature>
<dbReference type="SMART" id="SM01000">
    <property type="entry name" value="Aha1_N"/>
    <property type="match status" value="1"/>
</dbReference>
<feature type="compositionally biased region" description="Low complexity" evidence="2">
    <location>
        <begin position="331"/>
        <end position="345"/>
    </location>
</feature>
<dbReference type="GO" id="GO:0005829">
    <property type="term" value="C:cytosol"/>
    <property type="evidence" value="ECO:0007669"/>
    <property type="project" value="TreeGrafter"/>
</dbReference>
<feature type="domain" description="Activator of Hsp90 ATPase AHSA1-like N-terminal" evidence="4">
    <location>
        <begin position="14"/>
        <end position="153"/>
    </location>
</feature>
<dbReference type="PANTHER" id="PTHR13009">
    <property type="entry name" value="HEAT SHOCK PROTEIN 90 HSP90 CO-CHAPERONE AHA-1"/>
    <property type="match status" value="1"/>
</dbReference>
<dbReference type="Proteomes" id="UP001140091">
    <property type="component" value="Unassembled WGS sequence"/>
</dbReference>
<comment type="similarity">
    <text evidence="1">Belongs to the AHA1 family.</text>
</comment>
<evidence type="ECO:0000256" key="1">
    <source>
        <dbReference type="ARBA" id="ARBA00006817"/>
    </source>
</evidence>
<evidence type="ECO:0000259" key="4">
    <source>
        <dbReference type="SMART" id="SM01000"/>
    </source>
</evidence>
<protein>
    <recommendedName>
        <fullName evidence="4">Activator of Hsp90 ATPase AHSA1-like N-terminal domain-containing protein</fullName>
    </recommendedName>
</protein>